<dbReference type="Proteomes" id="UP000092839">
    <property type="component" value="Chromosome"/>
</dbReference>
<name>A0A1B1UJU8_9BRAD</name>
<gene>
    <name evidence="1" type="ORF">LMTR13_25705</name>
</gene>
<dbReference type="PANTHER" id="PTHR43881:SF1">
    <property type="entry name" value="GAMMA-GLUTAMYLTRANSPEPTIDASE (AFU_ORTHOLOGUE AFUA_4G13580)"/>
    <property type="match status" value="1"/>
</dbReference>
<dbReference type="EMBL" id="CP016428">
    <property type="protein sequence ID" value="ANW03040.1"/>
    <property type="molecule type" value="Genomic_DNA"/>
</dbReference>
<dbReference type="STRING" id="1274631.LMTR13_25705"/>
<dbReference type="SUPFAM" id="SSF56235">
    <property type="entry name" value="N-terminal nucleophile aminohydrolases (Ntn hydrolases)"/>
    <property type="match status" value="1"/>
</dbReference>
<evidence type="ECO:0000313" key="1">
    <source>
        <dbReference type="EMBL" id="ANW03040.1"/>
    </source>
</evidence>
<dbReference type="Gene3D" id="3.60.20.40">
    <property type="match status" value="1"/>
</dbReference>
<accession>A0A1B1UJU8</accession>
<dbReference type="Pfam" id="PF01019">
    <property type="entry name" value="G_glu_transpept"/>
    <property type="match status" value="1"/>
</dbReference>
<reference evidence="1 2" key="1">
    <citation type="submission" date="2016-07" db="EMBL/GenBank/DDBJ databases">
        <title>Complete genome sequence of Bradyrhizobium icense LMTR 13T, a potential inoculant strain isolated from lima bean (Phaseolus lunatus) in Peru.</title>
        <authorList>
            <person name="Ormeno-Orrillo E."/>
            <person name="Duran D."/>
            <person name="Rogel M.A."/>
            <person name="Rey L."/>
            <person name="Imperial J."/>
            <person name="Ruiz-Argueso T."/>
            <person name="Martinez-Romero E."/>
        </authorList>
    </citation>
    <scope>NUCLEOTIDE SEQUENCE [LARGE SCALE GENOMIC DNA]</scope>
    <source>
        <strain evidence="1 2">LMTR 13</strain>
    </source>
</reference>
<dbReference type="KEGG" id="bic:LMTR13_25705"/>
<organism evidence="1 2">
    <name type="scientific">Bradyrhizobium icense</name>
    <dbReference type="NCBI Taxonomy" id="1274631"/>
    <lineage>
        <taxon>Bacteria</taxon>
        <taxon>Pseudomonadati</taxon>
        <taxon>Pseudomonadota</taxon>
        <taxon>Alphaproteobacteria</taxon>
        <taxon>Hyphomicrobiales</taxon>
        <taxon>Nitrobacteraceae</taxon>
        <taxon>Bradyrhizobium</taxon>
    </lineage>
</organism>
<protein>
    <submittedName>
        <fullName evidence="1">Uncharacterized protein</fullName>
    </submittedName>
</protein>
<sequence length="152" mass="16619">MSVAGGGDTSTLVVVDAAGCAVSWVQSLFESFGSGIVCPSHGLVLHNRAMLERLDNDPVRGLRAGFRTFHTLCPALVTGTGAWNSPSPRRETRASRVLQVIRRHFEQGLDIQSAIEWPRLRHDDGRVGYAGEQMPFQVERCADQSRLDSKAS</sequence>
<proteinExistence type="predicted"/>
<keyword evidence="2" id="KW-1185">Reference proteome</keyword>
<dbReference type="PANTHER" id="PTHR43881">
    <property type="entry name" value="GAMMA-GLUTAMYLTRANSPEPTIDASE (AFU_ORTHOLOGUE AFUA_4G13580)"/>
    <property type="match status" value="1"/>
</dbReference>
<dbReference type="InterPro" id="IPR052896">
    <property type="entry name" value="GGT-like_enzyme"/>
</dbReference>
<evidence type="ECO:0000313" key="2">
    <source>
        <dbReference type="Proteomes" id="UP000092839"/>
    </source>
</evidence>
<dbReference type="InterPro" id="IPR043137">
    <property type="entry name" value="GGT_ssub_C"/>
</dbReference>
<dbReference type="InterPro" id="IPR029055">
    <property type="entry name" value="Ntn_hydrolases_N"/>
</dbReference>
<dbReference type="AlphaFoldDB" id="A0A1B1UJU8"/>